<sequence length="474" mass="54212">MAKIGIASSLQKLIYLYGLYDFTTGIVEPAISNITSNMDIVLANGYSHMVGRLQVDLSYVFDPFPVLFALIDFLKKTSNLDHPEFVASMDKVVCALTEQIPYLKKLKLLGFKDNKPARRILGQYASRIINQICGLKSSYPLIFDTPTFSENLSYLNMNFDNEANYQLPQVYTASLRYLRLYNTPVLYSWNQFVRDMSADIIDFRSLETLDISYKSWDLIENKHIESRPPFKRIHVRFTKLQALYISNCTGYCPVLEDGQFPAKMQLIRFSGIVPAIESLAHVKLKSVESLKVCVKRAIKSYKYNPTLTLAHIFNSIDVNQIAELLVYDIFVHINPADLDCTYMTRLSISASTNCLKLFQLVCKLPNILELKLDDLTGFKVPQVARMIESDDKSRIRVISIKTRLQKLYLRYDVDANTVGEIKSMVLYLILGISTLRVISLPTTTISELDLSVTKYYNFYPHLKNICYLATSIEL</sequence>
<organism evidence="1 2">
    <name type="scientific">Coemansia reversa (strain ATCC 12441 / NRRL 1564)</name>
    <dbReference type="NCBI Taxonomy" id="763665"/>
    <lineage>
        <taxon>Eukaryota</taxon>
        <taxon>Fungi</taxon>
        <taxon>Fungi incertae sedis</taxon>
        <taxon>Zoopagomycota</taxon>
        <taxon>Kickxellomycotina</taxon>
        <taxon>Kickxellomycetes</taxon>
        <taxon>Kickxellales</taxon>
        <taxon>Kickxellaceae</taxon>
        <taxon>Coemansia</taxon>
    </lineage>
</organism>
<name>A0A2G5B9N2_COERN</name>
<dbReference type="EMBL" id="KZ303505">
    <property type="protein sequence ID" value="PIA15729.1"/>
    <property type="molecule type" value="Genomic_DNA"/>
</dbReference>
<dbReference type="AlphaFoldDB" id="A0A2G5B9N2"/>
<dbReference type="Proteomes" id="UP000242474">
    <property type="component" value="Unassembled WGS sequence"/>
</dbReference>
<accession>A0A2G5B9N2</accession>
<dbReference type="InterPro" id="IPR032675">
    <property type="entry name" value="LRR_dom_sf"/>
</dbReference>
<dbReference type="OrthoDB" id="5565447at2759"/>
<dbReference type="SUPFAM" id="SSF52047">
    <property type="entry name" value="RNI-like"/>
    <property type="match status" value="1"/>
</dbReference>
<gene>
    <name evidence="1" type="ORF">COEREDRAFT_87687</name>
</gene>
<evidence type="ECO:0008006" key="3">
    <source>
        <dbReference type="Google" id="ProtNLM"/>
    </source>
</evidence>
<dbReference type="Gene3D" id="3.80.10.10">
    <property type="entry name" value="Ribonuclease Inhibitor"/>
    <property type="match status" value="1"/>
</dbReference>
<protein>
    <recommendedName>
        <fullName evidence="3">F-box domain-containing protein</fullName>
    </recommendedName>
</protein>
<proteinExistence type="predicted"/>
<evidence type="ECO:0000313" key="2">
    <source>
        <dbReference type="Proteomes" id="UP000242474"/>
    </source>
</evidence>
<keyword evidence="2" id="KW-1185">Reference proteome</keyword>
<evidence type="ECO:0000313" key="1">
    <source>
        <dbReference type="EMBL" id="PIA15729.1"/>
    </source>
</evidence>
<reference evidence="1 2" key="1">
    <citation type="journal article" date="2015" name="Genome Biol. Evol.">
        <title>Phylogenomic analyses indicate that early fungi evolved digesting cell walls of algal ancestors of land plants.</title>
        <authorList>
            <person name="Chang Y."/>
            <person name="Wang S."/>
            <person name="Sekimoto S."/>
            <person name="Aerts A.L."/>
            <person name="Choi C."/>
            <person name="Clum A."/>
            <person name="LaButti K.M."/>
            <person name="Lindquist E.A."/>
            <person name="Yee Ngan C."/>
            <person name="Ohm R.A."/>
            <person name="Salamov A.A."/>
            <person name="Grigoriev I.V."/>
            <person name="Spatafora J.W."/>
            <person name="Berbee M.L."/>
        </authorList>
    </citation>
    <scope>NUCLEOTIDE SEQUENCE [LARGE SCALE GENOMIC DNA]</scope>
    <source>
        <strain evidence="1 2">NRRL 1564</strain>
    </source>
</reference>